<gene>
    <name evidence="1" type="ORF">F4560_003099</name>
</gene>
<dbReference type="AlphaFoldDB" id="A0A7W9HJV1"/>
<comment type="caution">
    <text evidence="1">The sequence shown here is derived from an EMBL/GenBank/DDBJ whole genome shotgun (WGS) entry which is preliminary data.</text>
</comment>
<protein>
    <submittedName>
        <fullName evidence="1">Uncharacterized protein</fullName>
    </submittedName>
</protein>
<dbReference type="RefSeq" id="WP_184920623.1">
    <property type="nucleotide sequence ID" value="NZ_JACHMO010000001.1"/>
</dbReference>
<evidence type="ECO:0000313" key="2">
    <source>
        <dbReference type="Proteomes" id="UP000552097"/>
    </source>
</evidence>
<dbReference type="Proteomes" id="UP000552097">
    <property type="component" value="Unassembled WGS sequence"/>
</dbReference>
<evidence type="ECO:0000313" key="1">
    <source>
        <dbReference type="EMBL" id="MBB5803331.1"/>
    </source>
</evidence>
<dbReference type="EMBL" id="JACHMO010000001">
    <property type="protein sequence ID" value="MBB5803331.1"/>
    <property type="molecule type" value="Genomic_DNA"/>
</dbReference>
<reference evidence="1 2" key="1">
    <citation type="submission" date="2020-08" db="EMBL/GenBank/DDBJ databases">
        <title>Sequencing the genomes of 1000 actinobacteria strains.</title>
        <authorList>
            <person name="Klenk H.-P."/>
        </authorList>
    </citation>
    <scope>NUCLEOTIDE SEQUENCE [LARGE SCALE GENOMIC DNA]</scope>
    <source>
        <strain evidence="1 2">DSM 45486</strain>
    </source>
</reference>
<keyword evidence="2" id="KW-1185">Reference proteome</keyword>
<sequence>MTSFPAAARRVRDDALTPRNRLLALRECALNFAPYGFRATWHHLVVNARIPHRLEDDLDSLHRAVDELEEARAVWRGRAADFAERRRREKAAGRRVPSRADQWLGNGVHLRCPDFEQHPSDRLIMVVRRVIAAHESGVNPATACLACASALKGANKRCPDCGVLPENAAPRLLARWTAVEAAERWNRTWRRETSR</sequence>
<name>A0A7W9HJV1_9PSEU</name>
<proteinExistence type="predicted"/>
<accession>A0A7W9HJV1</accession>
<organism evidence="1 2">
    <name type="scientific">Saccharothrix ecbatanensis</name>
    <dbReference type="NCBI Taxonomy" id="1105145"/>
    <lineage>
        <taxon>Bacteria</taxon>
        <taxon>Bacillati</taxon>
        <taxon>Actinomycetota</taxon>
        <taxon>Actinomycetes</taxon>
        <taxon>Pseudonocardiales</taxon>
        <taxon>Pseudonocardiaceae</taxon>
        <taxon>Saccharothrix</taxon>
    </lineage>
</organism>